<keyword evidence="1" id="KW-0472">Membrane</keyword>
<comment type="caution">
    <text evidence="2">The sequence shown here is derived from an EMBL/GenBank/DDBJ whole genome shotgun (WGS) entry which is preliminary data.</text>
</comment>
<sequence length="115" mass="13071">MGGKKGGLWVWSSVSGDDFGLWNFSLPFFCQKLKGGEGKRWIVGLCDFSISLFLFIFRFFIIPEKNSGKGIARRADPLRNQKRGDIITSWFSPLSSDDRLSVDCEEKKAFSLCFM</sequence>
<reference evidence="2" key="1">
    <citation type="submission" date="2023-02" db="EMBL/GenBank/DDBJ databases">
        <title>Colletotrichum kahawae CIFC_Que2 genome sequencing and assembly.</title>
        <authorList>
            <person name="Baroncelli R."/>
        </authorList>
    </citation>
    <scope>NUCLEOTIDE SEQUENCE</scope>
    <source>
        <strain evidence="2">CIFC_Que2</strain>
    </source>
</reference>
<feature type="transmembrane region" description="Helical" evidence="1">
    <location>
        <begin position="41"/>
        <end position="61"/>
    </location>
</feature>
<name>A0AAD9YPU7_COLKA</name>
<organism evidence="2 3">
    <name type="scientific">Colletotrichum kahawae</name>
    <name type="common">Coffee berry disease fungus</name>
    <dbReference type="NCBI Taxonomy" id="34407"/>
    <lineage>
        <taxon>Eukaryota</taxon>
        <taxon>Fungi</taxon>
        <taxon>Dikarya</taxon>
        <taxon>Ascomycota</taxon>
        <taxon>Pezizomycotina</taxon>
        <taxon>Sordariomycetes</taxon>
        <taxon>Hypocreomycetidae</taxon>
        <taxon>Glomerellales</taxon>
        <taxon>Glomerellaceae</taxon>
        <taxon>Colletotrichum</taxon>
        <taxon>Colletotrichum gloeosporioides species complex</taxon>
    </lineage>
</organism>
<gene>
    <name evidence="2" type="ORF">CKAH01_03655</name>
</gene>
<evidence type="ECO:0000256" key="1">
    <source>
        <dbReference type="SAM" id="Phobius"/>
    </source>
</evidence>
<evidence type="ECO:0000313" key="3">
    <source>
        <dbReference type="Proteomes" id="UP001281614"/>
    </source>
</evidence>
<keyword evidence="1" id="KW-1133">Transmembrane helix</keyword>
<keyword evidence="3" id="KW-1185">Reference proteome</keyword>
<protein>
    <submittedName>
        <fullName evidence="2">Uncharacterized protein</fullName>
    </submittedName>
</protein>
<keyword evidence="1" id="KW-0812">Transmembrane</keyword>
<dbReference type="AlphaFoldDB" id="A0AAD9YPU7"/>
<evidence type="ECO:0000313" key="2">
    <source>
        <dbReference type="EMBL" id="KAK2774422.1"/>
    </source>
</evidence>
<dbReference type="EMBL" id="VYYT01000046">
    <property type="protein sequence ID" value="KAK2774422.1"/>
    <property type="molecule type" value="Genomic_DNA"/>
</dbReference>
<accession>A0AAD9YPU7</accession>
<proteinExistence type="predicted"/>
<dbReference type="Proteomes" id="UP001281614">
    <property type="component" value="Unassembled WGS sequence"/>
</dbReference>